<dbReference type="InterPro" id="IPR000719">
    <property type="entry name" value="Prot_kinase_dom"/>
</dbReference>
<protein>
    <recommendedName>
        <fullName evidence="1">Protein kinase domain-containing protein</fullName>
    </recommendedName>
</protein>
<dbReference type="EMBL" id="FN653388">
    <property type="protein sequence ID" value="CBY14966.1"/>
    <property type="molecule type" value="Genomic_DNA"/>
</dbReference>
<dbReference type="InterPro" id="IPR011009">
    <property type="entry name" value="Kinase-like_dom_sf"/>
</dbReference>
<dbReference type="InParanoid" id="E4XZA4"/>
<dbReference type="GO" id="GO:0005634">
    <property type="term" value="C:nucleus"/>
    <property type="evidence" value="ECO:0007669"/>
    <property type="project" value="TreeGrafter"/>
</dbReference>
<dbReference type="PANTHER" id="PTHR44167:SF24">
    <property type="entry name" value="SERINE_THREONINE-PROTEIN KINASE CHK2"/>
    <property type="match status" value="1"/>
</dbReference>
<dbReference type="GO" id="GO:0005737">
    <property type="term" value="C:cytoplasm"/>
    <property type="evidence" value="ECO:0007669"/>
    <property type="project" value="TreeGrafter"/>
</dbReference>
<name>E4XZA4_OIKDI</name>
<evidence type="ECO:0000313" key="2">
    <source>
        <dbReference type="EMBL" id="CBY14966.1"/>
    </source>
</evidence>
<dbReference type="PROSITE" id="PS50011">
    <property type="entry name" value="PROTEIN_KINASE_DOM"/>
    <property type="match status" value="1"/>
</dbReference>
<organism evidence="2">
    <name type="scientific">Oikopleura dioica</name>
    <name type="common">Tunicate</name>
    <dbReference type="NCBI Taxonomy" id="34765"/>
    <lineage>
        <taxon>Eukaryota</taxon>
        <taxon>Metazoa</taxon>
        <taxon>Chordata</taxon>
        <taxon>Tunicata</taxon>
        <taxon>Appendicularia</taxon>
        <taxon>Copelata</taxon>
        <taxon>Oikopleuridae</taxon>
        <taxon>Oikopleura</taxon>
    </lineage>
</organism>
<dbReference type="Gene3D" id="1.10.510.10">
    <property type="entry name" value="Transferase(Phosphotransferase) domain 1"/>
    <property type="match status" value="1"/>
</dbReference>
<evidence type="ECO:0000259" key="1">
    <source>
        <dbReference type="PROSITE" id="PS50011"/>
    </source>
</evidence>
<dbReference type="OrthoDB" id="1405469at2759"/>
<dbReference type="GO" id="GO:0044773">
    <property type="term" value="P:mitotic DNA damage checkpoint signaling"/>
    <property type="evidence" value="ECO:0007669"/>
    <property type="project" value="TreeGrafter"/>
</dbReference>
<dbReference type="SMART" id="SM00220">
    <property type="entry name" value="S_TKc"/>
    <property type="match status" value="1"/>
</dbReference>
<dbReference type="Proteomes" id="UP000001307">
    <property type="component" value="Unassembled WGS sequence"/>
</dbReference>
<dbReference type="Pfam" id="PF00069">
    <property type="entry name" value="Pkinase"/>
    <property type="match status" value="1"/>
</dbReference>
<dbReference type="AlphaFoldDB" id="E4XZA4"/>
<dbReference type="SUPFAM" id="SSF56112">
    <property type="entry name" value="Protein kinase-like (PK-like)"/>
    <property type="match status" value="1"/>
</dbReference>
<gene>
    <name evidence="2" type="ORF">GSOID_T00010063001</name>
</gene>
<evidence type="ECO:0000313" key="3">
    <source>
        <dbReference type="Proteomes" id="UP000001307"/>
    </source>
</evidence>
<keyword evidence="3" id="KW-1185">Reference proteome</keyword>
<accession>E4XZA4</accession>
<reference evidence="2" key="1">
    <citation type="journal article" date="2010" name="Science">
        <title>Plasticity of animal genome architecture unmasked by rapid evolution of a pelagic tunicate.</title>
        <authorList>
            <person name="Denoeud F."/>
            <person name="Henriet S."/>
            <person name="Mungpakdee S."/>
            <person name="Aury J.M."/>
            <person name="Da Silva C."/>
            <person name="Brinkmann H."/>
            <person name="Mikhaleva J."/>
            <person name="Olsen L.C."/>
            <person name="Jubin C."/>
            <person name="Canestro C."/>
            <person name="Bouquet J.M."/>
            <person name="Danks G."/>
            <person name="Poulain J."/>
            <person name="Campsteijn C."/>
            <person name="Adamski M."/>
            <person name="Cross I."/>
            <person name="Yadetie F."/>
            <person name="Muffato M."/>
            <person name="Louis A."/>
            <person name="Butcher S."/>
            <person name="Tsagkogeorga G."/>
            <person name="Konrad A."/>
            <person name="Singh S."/>
            <person name="Jensen M.F."/>
            <person name="Cong E.H."/>
            <person name="Eikeseth-Otteraa H."/>
            <person name="Noel B."/>
            <person name="Anthouard V."/>
            <person name="Porcel B.M."/>
            <person name="Kachouri-Lafond R."/>
            <person name="Nishino A."/>
            <person name="Ugolini M."/>
            <person name="Chourrout P."/>
            <person name="Nishida H."/>
            <person name="Aasland R."/>
            <person name="Huzurbazar S."/>
            <person name="Westhof E."/>
            <person name="Delsuc F."/>
            <person name="Lehrach H."/>
            <person name="Reinhardt R."/>
            <person name="Weissenbach J."/>
            <person name="Roy S.W."/>
            <person name="Artiguenave F."/>
            <person name="Postlethwait J.H."/>
            <person name="Manak J.R."/>
            <person name="Thompson E.M."/>
            <person name="Jaillon O."/>
            <person name="Du Pasquier L."/>
            <person name="Boudinot P."/>
            <person name="Liberles D.A."/>
            <person name="Volff J.N."/>
            <person name="Philippe H."/>
            <person name="Lenhard B."/>
            <person name="Roest Crollius H."/>
            <person name="Wincker P."/>
            <person name="Chourrout D."/>
        </authorList>
    </citation>
    <scope>NUCLEOTIDE SEQUENCE [LARGE SCALE GENOMIC DNA]</scope>
</reference>
<dbReference type="GO" id="GO:0005524">
    <property type="term" value="F:ATP binding"/>
    <property type="evidence" value="ECO:0007669"/>
    <property type="project" value="InterPro"/>
</dbReference>
<feature type="domain" description="Protein kinase" evidence="1">
    <location>
        <begin position="26"/>
        <end position="346"/>
    </location>
</feature>
<dbReference type="GO" id="GO:0004674">
    <property type="term" value="F:protein serine/threonine kinase activity"/>
    <property type="evidence" value="ECO:0007669"/>
    <property type="project" value="TreeGrafter"/>
</dbReference>
<sequence length="412" mass="47532">MRIKKLYPFQGSFLLNDKEGRKVEDFIFGRVLGKGCNGVAFSAQLKKDENAPDFDMSEKFKKDSELVVKQMFNYSAYDTNSIFSAFQEEELFNKDEYSKRKLIHPFIMPIERKFTANFVNHPQKSKYREACPDRSGMDKTLYLVSRKMDSDLNGFFKVMEKENKLPSLSDRLLMCYQVFESVRHLETIGYCHRDIKPDNIFVKKTSNGPPLVLLGDWGCATDKLKFTNEEPTGRYDLRKGNGAYCPPEIVNADRGKELDYSRADSWSMALIALDILSGGRSRGNPFYPVRNRQVLKNASYQNSDLDFYLKQPSDVPTSIFSKIKKMLKRNPAQRPAARHVTEEIFFHVFNRPRIHANDPVTALDNLDSWLIDLYQSIIQKSNTVSETIHSVKLCFLRNMSASTFQPFFNIGI</sequence>
<dbReference type="PROSITE" id="PS00108">
    <property type="entry name" value="PROTEIN_KINASE_ST"/>
    <property type="match status" value="1"/>
</dbReference>
<dbReference type="InterPro" id="IPR008271">
    <property type="entry name" value="Ser/Thr_kinase_AS"/>
</dbReference>
<dbReference type="PANTHER" id="PTHR44167">
    <property type="entry name" value="OVARIAN-SPECIFIC SERINE/THREONINE-PROTEIN KINASE LOK-RELATED"/>
    <property type="match status" value="1"/>
</dbReference>
<proteinExistence type="predicted"/>